<dbReference type="OrthoDB" id="9803968at2"/>
<evidence type="ECO:0000313" key="8">
    <source>
        <dbReference type="Proteomes" id="UP000681131"/>
    </source>
</evidence>
<evidence type="ECO:0000313" key="7">
    <source>
        <dbReference type="Proteomes" id="UP000251120"/>
    </source>
</evidence>
<evidence type="ECO:0000313" key="6">
    <source>
        <dbReference type="EMBL" id="QIW12038.1"/>
    </source>
</evidence>
<evidence type="ECO:0000256" key="2">
    <source>
        <dbReference type="ARBA" id="ARBA00022598"/>
    </source>
</evidence>
<dbReference type="InterPro" id="IPR045851">
    <property type="entry name" value="AMP-bd_C_sf"/>
</dbReference>
<dbReference type="Pfam" id="PF00501">
    <property type="entry name" value="AMP-binding"/>
    <property type="match status" value="1"/>
</dbReference>
<proteinExistence type="inferred from homology"/>
<evidence type="ECO:0000313" key="5">
    <source>
        <dbReference type="EMBL" id="AXA33803.1"/>
    </source>
</evidence>
<accession>A0A2Z4XZE8</accession>
<dbReference type="KEGG" id="fad:CDH04_04955"/>
<reference evidence="5 7" key="1">
    <citation type="submission" date="2017-06" db="EMBL/GenBank/DDBJ databases">
        <title>Complete genome of Francisella adeliensis.</title>
        <authorList>
            <person name="Vallesi A."/>
            <person name="Sjodin A."/>
        </authorList>
    </citation>
    <scope>NUCLEOTIDE SEQUENCE [LARGE SCALE GENOMIC DNA]</scope>
    <source>
        <strain evidence="5 7">FDC440</strain>
    </source>
</reference>
<dbReference type="CDD" id="cd04433">
    <property type="entry name" value="AFD_class_I"/>
    <property type="match status" value="1"/>
</dbReference>
<dbReference type="EMBL" id="CP043424">
    <property type="protein sequence ID" value="QIW12038.1"/>
    <property type="molecule type" value="Genomic_DNA"/>
</dbReference>
<organism evidence="5 7">
    <name type="scientific">Francisella adeliensis</name>
    <dbReference type="NCBI Taxonomy" id="2007306"/>
    <lineage>
        <taxon>Bacteria</taxon>
        <taxon>Pseudomonadati</taxon>
        <taxon>Pseudomonadota</taxon>
        <taxon>Gammaproteobacteria</taxon>
        <taxon>Thiotrichales</taxon>
        <taxon>Francisellaceae</taxon>
        <taxon>Francisella</taxon>
    </lineage>
</organism>
<evidence type="ECO:0000259" key="4">
    <source>
        <dbReference type="Pfam" id="PF13193"/>
    </source>
</evidence>
<feature type="domain" description="AMP-dependent synthetase/ligase" evidence="3">
    <location>
        <begin position="12"/>
        <end position="292"/>
    </location>
</feature>
<keyword evidence="2 6" id="KW-0436">Ligase</keyword>
<dbReference type="PANTHER" id="PTHR43201:SF5">
    <property type="entry name" value="MEDIUM-CHAIN ACYL-COA LIGASE ACSF2, MITOCHONDRIAL"/>
    <property type="match status" value="1"/>
</dbReference>
<feature type="domain" description="AMP-binding enzyme C-terminal" evidence="4">
    <location>
        <begin position="376"/>
        <end position="450"/>
    </location>
</feature>
<dbReference type="GO" id="GO:0031956">
    <property type="term" value="F:medium-chain fatty acid-CoA ligase activity"/>
    <property type="evidence" value="ECO:0007669"/>
    <property type="project" value="TreeGrafter"/>
</dbReference>
<dbReference type="PANTHER" id="PTHR43201">
    <property type="entry name" value="ACYL-COA SYNTHETASE"/>
    <property type="match status" value="1"/>
</dbReference>
<dbReference type="Pfam" id="PF13193">
    <property type="entry name" value="AMP-binding_C"/>
    <property type="match status" value="1"/>
</dbReference>
<comment type="similarity">
    <text evidence="1">Belongs to the ATP-dependent AMP-binding enzyme family.</text>
</comment>
<protein>
    <submittedName>
        <fullName evidence="5">AMP-binding protein</fullName>
    </submittedName>
    <submittedName>
        <fullName evidence="6">Acyl--CoA ligase</fullName>
    </submittedName>
</protein>
<dbReference type="InterPro" id="IPR025110">
    <property type="entry name" value="AMP-bd_C"/>
</dbReference>
<dbReference type="InterPro" id="IPR042099">
    <property type="entry name" value="ANL_N_sf"/>
</dbReference>
<dbReference type="Proteomes" id="UP000681131">
    <property type="component" value="Chromosome"/>
</dbReference>
<gene>
    <name evidence="5" type="ORF">CDH04_04955</name>
    <name evidence="6" type="ORF">FZC43_04960</name>
</gene>
<dbReference type="Proteomes" id="UP000251120">
    <property type="component" value="Chromosome"/>
</dbReference>
<dbReference type="SUPFAM" id="SSF56801">
    <property type="entry name" value="Acetyl-CoA synthetase-like"/>
    <property type="match status" value="1"/>
</dbReference>
<keyword evidence="8" id="KW-1185">Reference proteome</keyword>
<dbReference type="InterPro" id="IPR000873">
    <property type="entry name" value="AMP-dep_synth/lig_dom"/>
</dbReference>
<sequence length="463" mass="52882">MSQLQKFLRKIESHNNKYVYFENTKFTYNEIIDKSYALARVIEQHNRKKIFFNLKNSPLSICLYLASLIADVDFSIPINPRLVDSELVSILEPDSIFFTFQKSVFLDDFANKNNIKIIEIFDEVGFLKALKKPQDFRIYNKCQIAHVSSGTTGFYQKHYHSIDQIINYATTQTYRLGLMKEDHLLIALSVNHAYAFSYQLLPALELGLNITFVKEFTPEGVLKIINNSKISALALLPSMYYLLELDKININSLRYVSVAGDMISEDLQERISNKLQLPLLTGIGMTEVFGYGQNTVLEGVNVIEVFPDTNIKIEKFDGVDYGKIFIKNEMLPLGSCQGWFETGDVGSFNEKAYKLKFYGRYKDIIIKGGSNIAPKEIENIILKIDGINDCVVVGKTDKIWGEVLCGFLVTDKIESTLDFINDHLVNYLAKYKKIDHIVKVDKIPLTPTGKINRKHLKEIANEL</sequence>
<dbReference type="EMBL" id="CP021781">
    <property type="protein sequence ID" value="AXA33803.1"/>
    <property type="molecule type" value="Genomic_DNA"/>
</dbReference>
<dbReference type="RefSeq" id="WP_112869977.1">
    <property type="nucleotide sequence ID" value="NZ_CP021781.1"/>
</dbReference>
<dbReference type="GO" id="GO:0006631">
    <property type="term" value="P:fatty acid metabolic process"/>
    <property type="evidence" value="ECO:0007669"/>
    <property type="project" value="TreeGrafter"/>
</dbReference>
<evidence type="ECO:0000256" key="1">
    <source>
        <dbReference type="ARBA" id="ARBA00006432"/>
    </source>
</evidence>
<dbReference type="AlphaFoldDB" id="A0A2Z4XZE8"/>
<dbReference type="Gene3D" id="3.30.300.30">
    <property type="match status" value="1"/>
</dbReference>
<dbReference type="Gene3D" id="3.40.50.12780">
    <property type="entry name" value="N-terminal domain of ligase-like"/>
    <property type="match status" value="1"/>
</dbReference>
<name>A0A2Z4XZE8_9GAMM</name>
<evidence type="ECO:0000259" key="3">
    <source>
        <dbReference type="Pfam" id="PF00501"/>
    </source>
</evidence>
<reference evidence="6 8" key="2">
    <citation type="submission" date="2019-08" db="EMBL/GenBank/DDBJ databases">
        <title>Complete genome sequences of Francisella adeliensis (FSC1325 and FSC1326).</title>
        <authorList>
            <person name="Ohrman C."/>
            <person name="Uneklint I."/>
            <person name="Vallesi A."/>
            <person name="Karlsson L."/>
            <person name="Sjodin A."/>
        </authorList>
    </citation>
    <scope>NUCLEOTIDE SEQUENCE [LARGE SCALE GENOMIC DNA]</scope>
    <source>
        <strain evidence="6 8">FSC1325</strain>
    </source>
</reference>